<keyword evidence="3" id="KW-1185">Reference proteome</keyword>
<gene>
    <name evidence="2" type="ORF">AMECASPLE_033418</name>
</gene>
<feature type="compositionally biased region" description="Polar residues" evidence="1">
    <location>
        <begin position="63"/>
        <end position="74"/>
    </location>
</feature>
<organism evidence="2 3">
    <name type="scientific">Ameca splendens</name>
    <dbReference type="NCBI Taxonomy" id="208324"/>
    <lineage>
        <taxon>Eukaryota</taxon>
        <taxon>Metazoa</taxon>
        <taxon>Chordata</taxon>
        <taxon>Craniata</taxon>
        <taxon>Vertebrata</taxon>
        <taxon>Euteleostomi</taxon>
        <taxon>Actinopterygii</taxon>
        <taxon>Neopterygii</taxon>
        <taxon>Teleostei</taxon>
        <taxon>Neoteleostei</taxon>
        <taxon>Acanthomorphata</taxon>
        <taxon>Ovalentaria</taxon>
        <taxon>Atherinomorphae</taxon>
        <taxon>Cyprinodontiformes</taxon>
        <taxon>Goodeidae</taxon>
        <taxon>Ameca</taxon>
    </lineage>
</organism>
<dbReference type="EMBL" id="JAHRIP010089168">
    <property type="protein sequence ID" value="MEQ2316535.1"/>
    <property type="molecule type" value="Genomic_DNA"/>
</dbReference>
<proteinExistence type="predicted"/>
<evidence type="ECO:0000313" key="3">
    <source>
        <dbReference type="Proteomes" id="UP001469553"/>
    </source>
</evidence>
<evidence type="ECO:0000313" key="2">
    <source>
        <dbReference type="EMBL" id="MEQ2316535.1"/>
    </source>
</evidence>
<protein>
    <submittedName>
        <fullName evidence="2">Uncharacterized protein</fullName>
    </submittedName>
</protein>
<comment type="caution">
    <text evidence="2">The sequence shown here is derived from an EMBL/GenBank/DDBJ whole genome shotgun (WGS) entry which is preliminary data.</text>
</comment>
<accession>A0ABV1AFD2</accession>
<feature type="region of interest" description="Disordered" evidence="1">
    <location>
        <begin position="51"/>
        <end position="74"/>
    </location>
</feature>
<dbReference type="Proteomes" id="UP001469553">
    <property type="component" value="Unassembled WGS sequence"/>
</dbReference>
<sequence>MMWSLGGRILYCCIFREFIQGDGEHSGEGSGSMKQELDEALVDFIVKESQPFSVSKPRPPSQTIPSHTSLLCSL</sequence>
<evidence type="ECO:0000256" key="1">
    <source>
        <dbReference type="SAM" id="MobiDB-lite"/>
    </source>
</evidence>
<reference evidence="2 3" key="1">
    <citation type="submission" date="2021-06" db="EMBL/GenBank/DDBJ databases">
        <authorList>
            <person name="Palmer J.M."/>
        </authorList>
    </citation>
    <scope>NUCLEOTIDE SEQUENCE [LARGE SCALE GENOMIC DNA]</scope>
    <source>
        <strain evidence="2 3">AS_MEX2019</strain>
        <tissue evidence="2">Muscle</tissue>
    </source>
</reference>
<name>A0ABV1AFD2_9TELE</name>